<keyword evidence="4" id="KW-0479">Metal-binding</keyword>
<comment type="caution">
    <text evidence="9">The sequence shown here is derived from an EMBL/GenBank/DDBJ whole genome shotgun (WGS) entry which is preliminary data.</text>
</comment>
<protein>
    <submittedName>
        <fullName evidence="9">Cytochrome c1</fullName>
    </submittedName>
</protein>
<dbReference type="InterPro" id="IPR002326">
    <property type="entry name" value="Cyt_c1"/>
</dbReference>
<evidence type="ECO:0000256" key="6">
    <source>
        <dbReference type="ARBA" id="ARBA00023004"/>
    </source>
</evidence>
<evidence type="ECO:0000256" key="3">
    <source>
        <dbReference type="ARBA" id="ARBA00022692"/>
    </source>
</evidence>
<sequence length="240" mass="27266">MKTKNIFKKVLLVLALLPILAIANEGAHLDKAPIDASNKESLQRGARTFVNYCLNCHSANYMRYNRLLEIGLTEQQIKDNLLFAGDKVGDQMKVAMSKADAKKWFGVAPPDLSVEVRARGADWVYTYLRGFYRDNTSSTGWGNCVFDPVNCKVSMPHVLYELQGEQKINHETHELTLESPGSLTVSEYDALIGDLTNYLTFMSEPAKQQRNHLGWFVLLFLGVLFVLTYKLKKAYWKDIH</sequence>
<evidence type="ECO:0000256" key="1">
    <source>
        <dbReference type="ARBA" id="ARBA00004370"/>
    </source>
</evidence>
<dbReference type="SUPFAM" id="SSF46626">
    <property type="entry name" value="Cytochrome c"/>
    <property type="match status" value="1"/>
</dbReference>
<dbReference type="Pfam" id="PF02167">
    <property type="entry name" value="Cytochrom_C1"/>
    <property type="match status" value="1"/>
</dbReference>
<organism evidence="9">
    <name type="scientific">mine drainage metagenome</name>
    <dbReference type="NCBI Taxonomy" id="410659"/>
    <lineage>
        <taxon>unclassified sequences</taxon>
        <taxon>metagenomes</taxon>
        <taxon>ecological metagenomes</taxon>
    </lineage>
</organism>
<evidence type="ECO:0000256" key="7">
    <source>
        <dbReference type="ARBA" id="ARBA00023136"/>
    </source>
</evidence>
<keyword evidence="2" id="KW-0349">Heme</keyword>
<feature type="transmembrane region" description="Helical" evidence="8">
    <location>
        <begin position="213"/>
        <end position="231"/>
    </location>
</feature>
<dbReference type="PANTHER" id="PTHR10266">
    <property type="entry name" value="CYTOCHROME C1"/>
    <property type="match status" value="1"/>
</dbReference>
<dbReference type="Gene3D" id="1.10.760.10">
    <property type="entry name" value="Cytochrome c-like domain"/>
    <property type="match status" value="1"/>
</dbReference>
<evidence type="ECO:0000313" key="9">
    <source>
        <dbReference type="EMBL" id="OIR04866.1"/>
    </source>
</evidence>
<proteinExistence type="predicted"/>
<evidence type="ECO:0000256" key="4">
    <source>
        <dbReference type="ARBA" id="ARBA00022723"/>
    </source>
</evidence>
<gene>
    <name evidence="9" type="primary">petC_5</name>
    <name evidence="9" type="ORF">GALL_129560</name>
</gene>
<dbReference type="GO" id="GO:0009055">
    <property type="term" value="F:electron transfer activity"/>
    <property type="evidence" value="ECO:0007669"/>
    <property type="project" value="InterPro"/>
</dbReference>
<evidence type="ECO:0000256" key="8">
    <source>
        <dbReference type="SAM" id="Phobius"/>
    </source>
</evidence>
<dbReference type="GO" id="GO:0020037">
    <property type="term" value="F:heme binding"/>
    <property type="evidence" value="ECO:0007669"/>
    <property type="project" value="InterPro"/>
</dbReference>
<dbReference type="EMBL" id="MLJW01000054">
    <property type="protein sequence ID" value="OIR04866.1"/>
    <property type="molecule type" value="Genomic_DNA"/>
</dbReference>
<accession>A0A1J5S9M4</accession>
<dbReference type="PANTHER" id="PTHR10266:SF3">
    <property type="entry name" value="CYTOCHROME C1, HEME PROTEIN, MITOCHONDRIAL"/>
    <property type="match status" value="1"/>
</dbReference>
<comment type="subcellular location">
    <subcellularLocation>
        <location evidence="1">Membrane</location>
    </subcellularLocation>
</comment>
<evidence type="ECO:0000256" key="2">
    <source>
        <dbReference type="ARBA" id="ARBA00022617"/>
    </source>
</evidence>
<evidence type="ECO:0000256" key="5">
    <source>
        <dbReference type="ARBA" id="ARBA00022989"/>
    </source>
</evidence>
<reference evidence="9" key="1">
    <citation type="submission" date="2016-10" db="EMBL/GenBank/DDBJ databases">
        <title>Sequence of Gallionella enrichment culture.</title>
        <authorList>
            <person name="Poehlein A."/>
            <person name="Muehling M."/>
            <person name="Daniel R."/>
        </authorList>
    </citation>
    <scope>NUCLEOTIDE SEQUENCE</scope>
</reference>
<keyword evidence="3 8" id="KW-0812">Transmembrane</keyword>
<dbReference type="AlphaFoldDB" id="A0A1J5S9M4"/>
<dbReference type="GO" id="GO:0046872">
    <property type="term" value="F:metal ion binding"/>
    <property type="evidence" value="ECO:0007669"/>
    <property type="project" value="UniProtKB-KW"/>
</dbReference>
<keyword evidence="7 8" id="KW-0472">Membrane</keyword>
<keyword evidence="6" id="KW-0408">Iron</keyword>
<name>A0A1J5S9M4_9ZZZZ</name>
<keyword evidence="5 8" id="KW-1133">Transmembrane helix</keyword>
<dbReference type="GO" id="GO:0016020">
    <property type="term" value="C:membrane"/>
    <property type="evidence" value="ECO:0007669"/>
    <property type="project" value="UniProtKB-SubCell"/>
</dbReference>
<dbReference type="InterPro" id="IPR036909">
    <property type="entry name" value="Cyt_c-like_dom_sf"/>
</dbReference>